<evidence type="ECO:0000313" key="4">
    <source>
        <dbReference type="EMBL" id="SFH82613.1"/>
    </source>
</evidence>
<dbReference type="CDD" id="cd15482">
    <property type="entry name" value="Sialidase_non-viral"/>
    <property type="match status" value="1"/>
</dbReference>
<feature type="domain" description="Photosynthesis system II assembly factor Ycf48/Hcf136-like" evidence="3">
    <location>
        <begin position="43"/>
        <end position="113"/>
    </location>
</feature>
<proteinExistence type="predicted"/>
<dbReference type="GO" id="GO:0009523">
    <property type="term" value="C:photosystem II"/>
    <property type="evidence" value="ECO:0007669"/>
    <property type="project" value="UniProtKB-KW"/>
</dbReference>
<dbReference type="InterPro" id="IPR015943">
    <property type="entry name" value="WD40/YVTN_repeat-like_dom_sf"/>
</dbReference>
<protein>
    <recommendedName>
        <fullName evidence="3">Photosynthesis system II assembly factor Ycf48/Hcf136-like domain-containing protein</fullName>
    </recommendedName>
</protein>
<dbReference type="SUPFAM" id="SSF110296">
    <property type="entry name" value="Oligoxyloglucan reducing end-specific cellobiohydrolase"/>
    <property type="match status" value="1"/>
</dbReference>
<dbReference type="RefSeq" id="WP_090623260.1">
    <property type="nucleotide sequence ID" value="NZ_FOQO01000001.1"/>
</dbReference>
<evidence type="ECO:0000256" key="1">
    <source>
        <dbReference type="ARBA" id="ARBA00022531"/>
    </source>
</evidence>
<dbReference type="PANTHER" id="PTHR47199">
    <property type="entry name" value="PHOTOSYSTEM II STABILITY/ASSEMBLY FACTOR HCF136, CHLOROPLASTIC"/>
    <property type="match status" value="1"/>
</dbReference>
<evidence type="ECO:0000259" key="3">
    <source>
        <dbReference type="Pfam" id="PF14870"/>
    </source>
</evidence>
<name>A0A1I3D7B6_9SPHI</name>
<keyword evidence="1" id="KW-0602">Photosynthesis</keyword>
<reference evidence="4 5" key="1">
    <citation type="submission" date="2016-10" db="EMBL/GenBank/DDBJ databases">
        <authorList>
            <person name="de Groot N.N."/>
        </authorList>
    </citation>
    <scope>NUCLEOTIDE SEQUENCE [LARGE SCALE GENOMIC DNA]</scope>
    <source>
        <strain evidence="4 5">RK1</strain>
    </source>
</reference>
<dbReference type="OrthoDB" id="9813892at2"/>
<dbReference type="GO" id="GO:0015979">
    <property type="term" value="P:photosynthesis"/>
    <property type="evidence" value="ECO:0007669"/>
    <property type="project" value="UniProtKB-KW"/>
</dbReference>
<dbReference type="PANTHER" id="PTHR47199:SF2">
    <property type="entry name" value="PHOTOSYSTEM II STABILITY_ASSEMBLY FACTOR HCF136, CHLOROPLASTIC"/>
    <property type="match status" value="1"/>
</dbReference>
<accession>A0A1I3D7B6</accession>
<dbReference type="InterPro" id="IPR028203">
    <property type="entry name" value="PSII_CF48-like_dom"/>
</dbReference>
<sequence length="341" mass="36945">MTAKGLLTFLVVILLVGRVQAQHPRLRVLQGGKSTSIRGLSVPDDSVAWVSGSNGWVGRTTDGGKTWDWQQVVGHETKDFRDIEAFSRDTALLMNAGSPLVILRTTDGGRSWHLAHRDERPAIFVDGMDFWDDRRGLAYGDPIDGLLQLLATEDGGRTWHDISQQAGIRLAEGEAGFAASGTGIRTLPGGYAFIATGGLQSRLLHTTDYGHTWIAEDCPIIQGKASMGIFSIAFQDERHGIAVGGDYQQDRHAEDVVFVTTDSGASWRRPIKATGGYRSAVEYVGDRQLVAAGTSGVDYSSDGGMTWEAISRDGYHVVRRAKKGHWILLAGADGRIATLQP</sequence>
<keyword evidence="2" id="KW-0604">Photosystem II</keyword>
<dbReference type="STRING" id="1477437.SAMN05444682_101345"/>
<dbReference type="Proteomes" id="UP000198670">
    <property type="component" value="Unassembled WGS sequence"/>
</dbReference>
<gene>
    <name evidence="4" type="ORF">SAMN05444682_101345</name>
</gene>
<dbReference type="Gene3D" id="2.130.10.10">
    <property type="entry name" value="YVTN repeat-like/Quinoprotein amine dehydrogenase"/>
    <property type="match status" value="2"/>
</dbReference>
<organism evidence="4 5">
    <name type="scientific">Parapedobacter indicus</name>
    <dbReference type="NCBI Taxonomy" id="1477437"/>
    <lineage>
        <taxon>Bacteria</taxon>
        <taxon>Pseudomonadati</taxon>
        <taxon>Bacteroidota</taxon>
        <taxon>Sphingobacteriia</taxon>
        <taxon>Sphingobacteriales</taxon>
        <taxon>Sphingobacteriaceae</taxon>
        <taxon>Parapedobacter</taxon>
    </lineage>
</organism>
<evidence type="ECO:0000313" key="5">
    <source>
        <dbReference type="Proteomes" id="UP000198670"/>
    </source>
</evidence>
<keyword evidence="5" id="KW-1185">Reference proteome</keyword>
<evidence type="ECO:0000256" key="2">
    <source>
        <dbReference type="ARBA" id="ARBA00023276"/>
    </source>
</evidence>
<dbReference type="Pfam" id="PF14870">
    <property type="entry name" value="PSII_BNR"/>
    <property type="match status" value="1"/>
</dbReference>
<dbReference type="EMBL" id="FOQO01000001">
    <property type="protein sequence ID" value="SFH82613.1"/>
    <property type="molecule type" value="Genomic_DNA"/>
</dbReference>
<dbReference type="AlphaFoldDB" id="A0A1I3D7B6"/>